<name>A0A9X1I6L8_9FLAO</name>
<feature type="transmembrane region" description="Helical" evidence="6">
    <location>
        <begin position="87"/>
        <end position="105"/>
    </location>
</feature>
<gene>
    <name evidence="7" type="ORF">LG651_11105</name>
</gene>
<reference evidence="7" key="1">
    <citation type="submission" date="2021-10" db="EMBL/GenBank/DDBJ databases">
        <title>Tamlana sargassums sp. nov., and Tamlana laminarinivorans sp. nov., two new bacteria isolated from the brown alga.</title>
        <authorList>
            <person name="Li J."/>
        </authorList>
    </citation>
    <scope>NUCLEOTIDE SEQUENCE</scope>
    <source>
        <strain evidence="7">62-3</strain>
    </source>
</reference>
<dbReference type="InterPro" id="IPR012506">
    <property type="entry name" value="TMEM86B-like"/>
</dbReference>
<feature type="transmembrane region" description="Helical" evidence="6">
    <location>
        <begin position="9"/>
        <end position="25"/>
    </location>
</feature>
<keyword evidence="8" id="KW-1185">Reference proteome</keyword>
<dbReference type="Proteomes" id="UP001139286">
    <property type="component" value="Unassembled WGS sequence"/>
</dbReference>
<evidence type="ECO:0000313" key="8">
    <source>
        <dbReference type="Proteomes" id="UP001139286"/>
    </source>
</evidence>
<dbReference type="GO" id="GO:0016020">
    <property type="term" value="C:membrane"/>
    <property type="evidence" value="ECO:0007669"/>
    <property type="project" value="UniProtKB-SubCell"/>
</dbReference>
<feature type="transmembrane region" description="Helical" evidence="6">
    <location>
        <begin position="205"/>
        <end position="223"/>
    </location>
</feature>
<dbReference type="RefSeq" id="WP_226696197.1">
    <property type="nucleotide sequence ID" value="NZ_JAJAPX010000004.1"/>
</dbReference>
<feature type="transmembrane region" description="Helical" evidence="6">
    <location>
        <begin position="175"/>
        <end position="193"/>
    </location>
</feature>
<evidence type="ECO:0000256" key="6">
    <source>
        <dbReference type="SAM" id="Phobius"/>
    </source>
</evidence>
<comment type="caution">
    <text evidence="7">The sequence shown here is derived from an EMBL/GenBank/DDBJ whole genome shotgun (WGS) entry which is preliminary data.</text>
</comment>
<feature type="transmembrane region" description="Helical" evidence="6">
    <location>
        <begin position="31"/>
        <end position="51"/>
    </location>
</feature>
<comment type="similarity">
    <text evidence="2">Belongs to the TMEM86 family.</text>
</comment>
<evidence type="ECO:0000256" key="5">
    <source>
        <dbReference type="ARBA" id="ARBA00023136"/>
    </source>
</evidence>
<dbReference type="Pfam" id="PF07947">
    <property type="entry name" value="YhhN"/>
    <property type="match status" value="1"/>
</dbReference>
<evidence type="ECO:0000313" key="7">
    <source>
        <dbReference type="EMBL" id="MCB4808800.1"/>
    </source>
</evidence>
<evidence type="ECO:0000256" key="4">
    <source>
        <dbReference type="ARBA" id="ARBA00022989"/>
    </source>
</evidence>
<keyword evidence="4 6" id="KW-1133">Transmembrane helix</keyword>
<dbReference type="AlphaFoldDB" id="A0A9X1I6L8"/>
<feature type="transmembrane region" description="Helical" evidence="6">
    <location>
        <begin position="63"/>
        <end position="81"/>
    </location>
</feature>
<proteinExistence type="inferred from homology"/>
<evidence type="ECO:0000256" key="3">
    <source>
        <dbReference type="ARBA" id="ARBA00022692"/>
    </source>
</evidence>
<dbReference type="EMBL" id="JAJAPX010000004">
    <property type="protein sequence ID" value="MCB4808800.1"/>
    <property type="molecule type" value="Genomic_DNA"/>
</dbReference>
<comment type="subcellular location">
    <subcellularLocation>
        <location evidence="1">Membrane</location>
        <topology evidence="1">Multi-pass membrane protein</topology>
    </subcellularLocation>
</comment>
<feature type="transmembrane region" description="Helical" evidence="6">
    <location>
        <begin position="117"/>
        <end position="136"/>
    </location>
</feature>
<evidence type="ECO:0000256" key="2">
    <source>
        <dbReference type="ARBA" id="ARBA00007375"/>
    </source>
</evidence>
<sequence length="241" mass="28225">MNKIFKSKLHFGVVYFTILLIDVIVKNISEVFLFRIVTKSSLLLALFILVLNHNSEQKKRNMFYLKSALMFFWVGDMLMLFDDNMAVYFLAIFFFLIGKLFYVLRLSTKKDFSMNRLVPYVFFGVAFIFMVYYLIYNGLCKSCFFLILLYFFAALLVFLFALIRKNAVTRISYRLVLLGVVFSFFSDTITALSSFSEVSVPFSESLIMVFYGLFQFFIVVGILEDKNVCIFNKNCKSWSKI</sequence>
<evidence type="ECO:0000256" key="1">
    <source>
        <dbReference type="ARBA" id="ARBA00004141"/>
    </source>
</evidence>
<keyword evidence="3 6" id="KW-0812">Transmembrane</keyword>
<protein>
    <submittedName>
        <fullName evidence="7">Lysoplasmalogenase</fullName>
    </submittedName>
</protein>
<keyword evidence="5 6" id="KW-0472">Membrane</keyword>
<accession>A0A9X1I6L8</accession>
<organism evidence="7 8">
    <name type="scientific">Neotamlana sargassicola</name>
    <dbReference type="NCBI Taxonomy" id="2883125"/>
    <lineage>
        <taxon>Bacteria</taxon>
        <taxon>Pseudomonadati</taxon>
        <taxon>Bacteroidota</taxon>
        <taxon>Flavobacteriia</taxon>
        <taxon>Flavobacteriales</taxon>
        <taxon>Flavobacteriaceae</taxon>
        <taxon>Neotamlana</taxon>
    </lineage>
</organism>
<feature type="transmembrane region" description="Helical" evidence="6">
    <location>
        <begin position="142"/>
        <end position="163"/>
    </location>
</feature>